<evidence type="ECO:0000256" key="2">
    <source>
        <dbReference type="SAM" id="Phobius"/>
    </source>
</evidence>
<dbReference type="Proteomes" id="UP001223144">
    <property type="component" value="Unassembled WGS sequence"/>
</dbReference>
<keyword evidence="2" id="KW-0812">Transmembrane</keyword>
<evidence type="ECO:0000256" key="1">
    <source>
        <dbReference type="SAM" id="MobiDB-lite"/>
    </source>
</evidence>
<organism evidence="4 5">
    <name type="scientific">Streptomyces chengmaiensis</name>
    <dbReference type="NCBI Taxonomy" id="3040919"/>
    <lineage>
        <taxon>Bacteria</taxon>
        <taxon>Bacillati</taxon>
        <taxon>Actinomycetota</taxon>
        <taxon>Actinomycetes</taxon>
        <taxon>Kitasatosporales</taxon>
        <taxon>Streptomycetaceae</taxon>
        <taxon>Streptomyces</taxon>
    </lineage>
</organism>
<proteinExistence type="predicted"/>
<dbReference type="Pfam" id="PF13360">
    <property type="entry name" value="PQQ_2"/>
    <property type="match status" value="2"/>
</dbReference>
<feature type="compositionally biased region" description="Low complexity" evidence="1">
    <location>
        <begin position="1"/>
        <end position="11"/>
    </location>
</feature>
<sequence length="630" mass="65438">MTQPPNQQPPQGGFGAPQDPPSGAPQPSAGQPPAGPPPAGPPQTPPLPQGPPQTPPPGQGAPPQNPPQAPGTPPAGPPGYGYPQAPGQPPAQPAGYGYPQAPGPYAQQPPGPYQQPGPYGQQPGPYGGYPTQPQYPGAPTPPGSGKGGFLRGKPAVLIAAAVAALLVVGAGAYFVVSGGDDAKDDKPVAGKSDDAAKPSGSDDAVDEGDGEGTGREADDDLNAGRQDGEAKVLFLTKNDVDLPRNGADVYGLWTVGDTVAKGMYREVAGYSAADGKKKWSVPFDTELCAAPVKTSDDGKIVIAVNDSLGEKAKCNKLQMIDLKTGKKGWTADIPKSTGFFSFSDFTLAISGNTVTAVGTGASYGFSLADGKKLWDKPSDGCKPYAFAGGPKLIAAASCKTSDYKVPQQQVQSVDPATGKPKWTYNTPKGWEVNKVYSVSPLVVSVTHREDKKWSVIALDDNGKLRSQIDGGGDEYDVRCGGSFVVFGQNLEGCTGVAADASTFYMSTKPTKLTRGTNEVVAFDLNTGKAKWRSKAGPERTMTVLKTDGGKVIAYMPASWDRGGAVAAIEASGGDPKVLLQHPTSTAKIENNFYSPKMAYADGRFFIASGRVSARNDEEEKETKTMMAFGN</sequence>
<comment type="caution">
    <text evidence="4">The sequence shown here is derived from an EMBL/GenBank/DDBJ whole genome shotgun (WGS) entry which is preliminary data.</text>
</comment>
<dbReference type="PANTHER" id="PTHR34512">
    <property type="entry name" value="CELL SURFACE PROTEIN"/>
    <property type="match status" value="1"/>
</dbReference>
<accession>A0ABT6HK66</accession>
<feature type="compositionally biased region" description="Low complexity" evidence="1">
    <location>
        <begin position="93"/>
        <end position="106"/>
    </location>
</feature>
<name>A0ABT6HK66_9ACTN</name>
<dbReference type="InterPro" id="IPR011047">
    <property type="entry name" value="Quinoprotein_ADH-like_sf"/>
</dbReference>
<dbReference type="EMBL" id="JARWBG010000008">
    <property type="protein sequence ID" value="MDH2389141.1"/>
    <property type="molecule type" value="Genomic_DNA"/>
</dbReference>
<dbReference type="InterPro" id="IPR015943">
    <property type="entry name" value="WD40/YVTN_repeat-like_dom_sf"/>
</dbReference>
<keyword evidence="2" id="KW-1133">Transmembrane helix</keyword>
<feature type="region of interest" description="Disordered" evidence="1">
    <location>
        <begin position="1"/>
        <end position="147"/>
    </location>
</feature>
<dbReference type="InterPro" id="IPR002372">
    <property type="entry name" value="PQQ_rpt_dom"/>
</dbReference>
<dbReference type="InterPro" id="IPR018391">
    <property type="entry name" value="PQQ_b-propeller_rpt"/>
</dbReference>
<evidence type="ECO:0000313" key="4">
    <source>
        <dbReference type="EMBL" id="MDH2389141.1"/>
    </source>
</evidence>
<keyword evidence="5" id="KW-1185">Reference proteome</keyword>
<reference evidence="4 5" key="1">
    <citation type="submission" date="2023-04" db="EMBL/GenBank/DDBJ databases">
        <title>Streptomyces chengmaiensis sp. nov. isolated from the stem of mangrove plant in Hainan.</title>
        <authorList>
            <person name="Huang X."/>
            <person name="Zhou S."/>
            <person name="Chu X."/>
            <person name="Xie Y."/>
            <person name="Lin Y."/>
        </authorList>
    </citation>
    <scope>NUCLEOTIDE SEQUENCE [LARGE SCALE GENOMIC DNA]</scope>
    <source>
        <strain evidence="4 5">HNM0663</strain>
    </source>
</reference>
<feature type="compositionally biased region" description="Low complexity" evidence="1">
    <location>
        <begin position="116"/>
        <end position="135"/>
    </location>
</feature>
<evidence type="ECO:0000313" key="5">
    <source>
        <dbReference type="Proteomes" id="UP001223144"/>
    </source>
</evidence>
<dbReference type="SUPFAM" id="SSF50998">
    <property type="entry name" value="Quinoprotein alcohol dehydrogenase-like"/>
    <property type="match status" value="1"/>
</dbReference>
<feature type="compositionally biased region" description="Basic and acidic residues" evidence="1">
    <location>
        <begin position="180"/>
        <end position="196"/>
    </location>
</feature>
<dbReference type="Gene3D" id="2.130.10.10">
    <property type="entry name" value="YVTN repeat-like/Quinoprotein amine dehydrogenase"/>
    <property type="match status" value="2"/>
</dbReference>
<protein>
    <submittedName>
        <fullName evidence="4">PQQ-binding-like beta-propeller repeat protein</fullName>
    </submittedName>
</protein>
<feature type="domain" description="Pyrrolo-quinoline quinone repeat" evidence="3">
    <location>
        <begin position="256"/>
        <end position="377"/>
    </location>
</feature>
<dbReference type="RefSeq" id="WP_279927439.1">
    <property type="nucleotide sequence ID" value="NZ_JARWBG010000008.1"/>
</dbReference>
<dbReference type="SMART" id="SM00564">
    <property type="entry name" value="PQQ"/>
    <property type="match status" value="3"/>
</dbReference>
<gene>
    <name evidence="4" type="ORF">QCN29_10130</name>
</gene>
<feature type="compositionally biased region" description="Pro residues" evidence="1">
    <location>
        <begin position="33"/>
        <end position="77"/>
    </location>
</feature>
<evidence type="ECO:0000259" key="3">
    <source>
        <dbReference type="Pfam" id="PF13360"/>
    </source>
</evidence>
<feature type="domain" description="Pyrrolo-quinoline quinone repeat" evidence="3">
    <location>
        <begin position="408"/>
        <end position="618"/>
    </location>
</feature>
<keyword evidence="2" id="KW-0472">Membrane</keyword>
<feature type="region of interest" description="Disordered" evidence="1">
    <location>
        <begin position="179"/>
        <end position="223"/>
    </location>
</feature>
<feature type="transmembrane region" description="Helical" evidence="2">
    <location>
        <begin position="155"/>
        <end position="176"/>
    </location>
</feature>
<dbReference type="PANTHER" id="PTHR34512:SF30">
    <property type="entry name" value="OUTER MEMBRANE PROTEIN ASSEMBLY FACTOR BAMB"/>
    <property type="match status" value="1"/>
</dbReference>